<dbReference type="InterPro" id="IPR036631">
    <property type="entry name" value="MGMT_N_sf"/>
</dbReference>
<evidence type="ECO:0000256" key="3">
    <source>
        <dbReference type="ARBA" id="ARBA00011918"/>
    </source>
</evidence>
<dbReference type="FunFam" id="1.10.10.10:FF:000214">
    <property type="entry name" value="Methylated-DNA--protein-cysteine methyltransferase"/>
    <property type="match status" value="1"/>
</dbReference>
<accession>A0A1M6EYE7</accession>
<dbReference type="InterPro" id="IPR001497">
    <property type="entry name" value="MethylDNA_cys_MeTrfase_AS"/>
</dbReference>
<dbReference type="Gene3D" id="3.30.160.70">
    <property type="entry name" value="Methylated DNA-protein cysteine methyltransferase domain"/>
    <property type="match status" value="1"/>
</dbReference>
<sequence length="178" mass="19685">MDLFSTNIDTPIGEMLAIANANGVLLLLFRDDEKLEGETAKIRQHSQMQISTQENPVLCSLVSELEEYFSGKREGFSVKVSPRGTDFQQKAWQALSEIPFGKAVSYRRQAEMMGSASAIRAAAAANAANRICILIPCHRVLTSSGKIGGYRGGVWRKKWLINFEQKSHHILSSSSPEI</sequence>
<evidence type="ECO:0000256" key="5">
    <source>
        <dbReference type="ARBA" id="ARBA00022679"/>
    </source>
</evidence>
<reference evidence="11 12" key="1">
    <citation type="submission" date="2016-11" db="EMBL/GenBank/DDBJ databases">
        <authorList>
            <person name="Jaros S."/>
            <person name="Januszkiewicz K."/>
            <person name="Wedrychowicz H."/>
        </authorList>
    </citation>
    <scope>NUCLEOTIDE SEQUENCE [LARGE SCALE GENOMIC DNA]</scope>
    <source>
        <strain evidence="11 12">DSM 25479</strain>
    </source>
</reference>
<keyword evidence="5 11" id="KW-0808">Transferase</keyword>
<dbReference type="Proteomes" id="UP000184335">
    <property type="component" value="Unassembled WGS sequence"/>
</dbReference>
<evidence type="ECO:0000313" key="12">
    <source>
        <dbReference type="Proteomes" id="UP000184335"/>
    </source>
</evidence>
<dbReference type="RefSeq" id="WP_083541194.1">
    <property type="nucleotide sequence ID" value="NZ_FQYI01000006.1"/>
</dbReference>
<feature type="domain" description="Methylguanine DNA methyltransferase ribonuclease-like" evidence="10">
    <location>
        <begin position="6"/>
        <end position="81"/>
    </location>
</feature>
<dbReference type="Gene3D" id="1.10.10.10">
    <property type="entry name" value="Winged helix-like DNA-binding domain superfamily/Winged helix DNA-binding domain"/>
    <property type="match status" value="1"/>
</dbReference>
<keyword evidence="6" id="KW-0227">DNA damage</keyword>
<dbReference type="GO" id="GO:0032259">
    <property type="term" value="P:methylation"/>
    <property type="evidence" value="ECO:0007669"/>
    <property type="project" value="UniProtKB-KW"/>
</dbReference>
<evidence type="ECO:0000256" key="8">
    <source>
        <dbReference type="ARBA" id="ARBA00049348"/>
    </source>
</evidence>
<dbReference type="PROSITE" id="PS00374">
    <property type="entry name" value="MGMT"/>
    <property type="match status" value="1"/>
</dbReference>
<dbReference type="GO" id="GO:0006281">
    <property type="term" value="P:DNA repair"/>
    <property type="evidence" value="ECO:0007669"/>
    <property type="project" value="UniProtKB-KW"/>
</dbReference>
<dbReference type="EMBL" id="FQYI01000006">
    <property type="protein sequence ID" value="SHI90483.1"/>
    <property type="molecule type" value="Genomic_DNA"/>
</dbReference>
<dbReference type="AlphaFoldDB" id="A0A1M6EYE7"/>
<dbReference type="InterPro" id="IPR014048">
    <property type="entry name" value="MethylDNA_cys_MeTrfase_DNA-bd"/>
</dbReference>
<gene>
    <name evidence="11" type="ORF">SAMN05443429_10637</name>
</gene>
<keyword evidence="4 11" id="KW-0489">Methyltransferase</keyword>
<evidence type="ECO:0000256" key="2">
    <source>
        <dbReference type="ARBA" id="ARBA00008711"/>
    </source>
</evidence>
<dbReference type="Pfam" id="PF01035">
    <property type="entry name" value="DNA_binding_1"/>
    <property type="match status" value="1"/>
</dbReference>
<feature type="domain" description="Methylated-DNA-[protein]-cysteine S-methyltransferase DNA binding" evidence="9">
    <location>
        <begin position="86"/>
        <end position="165"/>
    </location>
</feature>
<evidence type="ECO:0000313" key="11">
    <source>
        <dbReference type="EMBL" id="SHI90483.1"/>
    </source>
</evidence>
<keyword evidence="12" id="KW-1185">Reference proteome</keyword>
<evidence type="ECO:0000256" key="4">
    <source>
        <dbReference type="ARBA" id="ARBA00022603"/>
    </source>
</evidence>
<dbReference type="CDD" id="cd06445">
    <property type="entry name" value="ATase"/>
    <property type="match status" value="1"/>
</dbReference>
<comment type="catalytic activity">
    <reaction evidence="8">
        <text>a 6-O-methyl-2'-deoxyguanosine in DNA + L-cysteinyl-[protein] = S-methyl-L-cysteinyl-[protein] + a 2'-deoxyguanosine in DNA</text>
        <dbReference type="Rhea" id="RHEA:24000"/>
        <dbReference type="Rhea" id="RHEA-COMP:10131"/>
        <dbReference type="Rhea" id="RHEA-COMP:10132"/>
        <dbReference type="Rhea" id="RHEA-COMP:11367"/>
        <dbReference type="Rhea" id="RHEA-COMP:11368"/>
        <dbReference type="ChEBI" id="CHEBI:29950"/>
        <dbReference type="ChEBI" id="CHEBI:82612"/>
        <dbReference type="ChEBI" id="CHEBI:85445"/>
        <dbReference type="ChEBI" id="CHEBI:85448"/>
        <dbReference type="EC" id="2.1.1.63"/>
    </reaction>
</comment>
<proteinExistence type="inferred from homology"/>
<evidence type="ECO:0000259" key="10">
    <source>
        <dbReference type="Pfam" id="PF02870"/>
    </source>
</evidence>
<dbReference type="Pfam" id="PF02870">
    <property type="entry name" value="Methyltransf_1N"/>
    <property type="match status" value="1"/>
</dbReference>
<dbReference type="OrthoDB" id="9802228at2"/>
<dbReference type="SUPFAM" id="SSF46767">
    <property type="entry name" value="Methylated DNA-protein cysteine methyltransferase, C-terminal domain"/>
    <property type="match status" value="1"/>
</dbReference>
<dbReference type="PANTHER" id="PTHR10815">
    <property type="entry name" value="METHYLATED-DNA--PROTEIN-CYSTEINE METHYLTRANSFERASE"/>
    <property type="match status" value="1"/>
</dbReference>
<evidence type="ECO:0000256" key="1">
    <source>
        <dbReference type="ARBA" id="ARBA00001286"/>
    </source>
</evidence>
<protein>
    <recommendedName>
        <fullName evidence="3">methylated-DNA--[protein]-cysteine S-methyltransferase</fullName>
        <ecNumber evidence="3">2.1.1.63</ecNumber>
    </recommendedName>
</protein>
<evidence type="ECO:0000259" key="9">
    <source>
        <dbReference type="Pfam" id="PF01035"/>
    </source>
</evidence>
<dbReference type="InterPro" id="IPR036388">
    <property type="entry name" value="WH-like_DNA-bd_sf"/>
</dbReference>
<evidence type="ECO:0000256" key="6">
    <source>
        <dbReference type="ARBA" id="ARBA00022763"/>
    </source>
</evidence>
<dbReference type="SUPFAM" id="SSF53155">
    <property type="entry name" value="Methylated DNA-protein cysteine methyltransferase domain"/>
    <property type="match status" value="1"/>
</dbReference>
<keyword evidence="7" id="KW-0234">DNA repair</keyword>
<dbReference type="GO" id="GO:0003908">
    <property type="term" value="F:methylated-DNA-[protein]-cysteine S-methyltransferase activity"/>
    <property type="evidence" value="ECO:0007669"/>
    <property type="project" value="UniProtKB-EC"/>
</dbReference>
<dbReference type="InterPro" id="IPR008332">
    <property type="entry name" value="MethylG_MeTrfase_N"/>
</dbReference>
<dbReference type="PANTHER" id="PTHR10815:SF13">
    <property type="entry name" value="METHYLATED-DNA--PROTEIN-CYSTEINE METHYLTRANSFERASE"/>
    <property type="match status" value="1"/>
</dbReference>
<evidence type="ECO:0000256" key="7">
    <source>
        <dbReference type="ARBA" id="ARBA00023204"/>
    </source>
</evidence>
<comment type="similarity">
    <text evidence="2">Belongs to the MGMT family.</text>
</comment>
<organism evidence="11 12">
    <name type="scientific">Cruoricaptor ignavus</name>
    <dbReference type="NCBI Taxonomy" id="1118202"/>
    <lineage>
        <taxon>Bacteria</taxon>
        <taxon>Pseudomonadati</taxon>
        <taxon>Bacteroidota</taxon>
        <taxon>Flavobacteriia</taxon>
        <taxon>Flavobacteriales</taxon>
        <taxon>Weeksellaceae</taxon>
        <taxon>Cruoricaptor</taxon>
    </lineage>
</organism>
<comment type="catalytic activity">
    <reaction evidence="1">
        <text>a 4-O-methyl-thymidine in DNA + L-cysteinyl-[protein] = a thymidine in DNA + S-methyl-L-cysteinyl-[protein]</text>
        <dbReference type="Rhea" id="RHEA:53428"/>
        <dbReference type="Rhea" id="RHEA-COMP:10131"/>
        <dbReference type="Rhea" id="RHEA-COMP:10132"/>
        <dbReference type="Rhea" id="RHEA-COMP:13555"/>
        <dbReference type="Rhea" id="RHEA-COMP:13556"/>
        <dbReference type="ChEBI" id="CHEBI:29950"/>
        <dbReference type="ChEBI" id="CHEBI:82612"/>
        <dbReference type="ChEBI" id="CHEBI:137386"/>
        <dbReference type="ChEBI" id="CHEBI:137387"/>
        <dbReference type="EC" id="2.1.1.63"/>
    </reaction>
</comment>
<dbReference type="STRING" id="1118202.SAMN05443429_10637"/>
<dbReference type="InterPro" id="IPR036217">
    <property type="entry name" value="MethylDNA_cys_MeTrfase_DNAb"/>
</dbReference>
<dbReference type="EC" id="2.1.1.63" evidence="3"/>
<dbReference type="NCBIfam" id="TIGR00589">
    <property type="entry name" value="ogt"/>
    <property type="match status" value="1"/>
</dbReference>
<name>A0A1M6EYE7_9FLAO</name>